<name>A0A6G6CID9_9RHAB</name>
<dbReference type="KEGG" id="vg:80536689"/>
<keyword evidence="3" id="KW-1185">Reference proteome</keyword>
<evidence type="ECO:0000313" key="2">
    <source>
        <dbReference type="EMBL" id="QID92306.1"/>
    </source>
</evidence>
<reference evidence="2" key="1">
    <citation type="journal article" date="2020" name="J. ISSAAS">
        <title>Molecular characterization of a novel cytorhabdovirus with a unique genomic organization infecting yerba mate (Ilex paraguariensis) in Argentina.</title>
        <authorList>
            <person name="Bejerman N."/>
            <person name="Acevedo R.M."/>
            <person name="de Breuil S."/>
            <person name="Ruiz O.A."/>
            <person name="Sansberro P."/>
            <person name="Dietzgen R.G."/>
            <person name="Nome C."/>
            <person name="Debat H."/>
        </authorList>
    </citation>
    <scope>NUCLEOTIDE SEQUENCE</scope>
    <source>
        <strain evidence="2">Gob. Virasoro</strain>
    </source>
</reference>
<dbReference type="RefSeq" id="YP_010798476.1">
    <property type="nucleotide sequence ID" value="NC_076472.1"/>
</dbReference>
<dbReference type="GeneID" id="80536689"/>
<dbReference type="EMBL" id="MN781667">
    <property type="protein sequence ID" value="QID92306.1"/>
    <property type="molecule type" value="Viral_cRNA"/>
</dbReference>
<evidence type="ECO:0000313" key="3">
    <source>
        <dbReference type="Proteomes" id="UP000677284"/>
    </source>
</evidence>
<organism evidence="2 3">
    <name type="scientific">Yerba mate virus A</name>
    <dbReference type="NCBI Taxonomy" id="2713499"/>
    <lineage>
        <taxon>Viruses</taxon>
        <taxon>Riboviria</taxon>
        <taxon>Orthornavirae</taxon>
        <taxon>Negarnaviricota</taxon>
        <taxon>Haploviricotina</taxon>
        <taxon>Monjiviricetes</taxon>
        <taxon>Mononegavirales</taxon>
        <taxon>Rhabdoviridae</taxon>
        <taxon>Betarhabdovirinae</taxon>
        <taxon>Betacytorhabdovirus</taxon>
        <taxon>Betacytorhabdovirus yerbamate</taxon>
        <taxon>Cytorhabdovirus yerbamate</taxon>
    </lineage>
</organism>
<evidence type="ECO:0000256" key="1">
    <source>
        <dbReference type="SAM" id="MobiDB-lite"/>
    </source>
</evidence>
<gene>
    <name evidence="2" type="primary">P</name>
</gene>
<dbReference type="Proteomes" id="UP000677284">
    <property type="component" value="Segment"/>
</dbReference>
<feature type="compositionally biased region" description="Polar residues" evidence="1">
    <location>
        <begin position="234"/>
        <end position="254"/>
    </location>
</feature>
<feature type="region of interest" description="Disordered" evidence="1">
    <location>
        <begin position="207"/>
        <end position="263"/>
    </location>
</feature>
<feature type="compositionally biased region" description="Basic and acidic residues" evidence="1">
    <location>
        <begin position="217"/>
        <end position="232"/>
    </location>
</feature>
<accession>A0A6G6CID9</accession>
<proteinExistence type="predicted"/>
<protein>
    <submittedName>
        <fullName evidence="2">Phosphoprotein</fullName>
    </submittedName>
</protein>
<sequence length="516" mass="59027">MLNNAIVNIESLKRGLNPKSVFQNNTTPLFLLDPKNLADKELPVVREHSGLSRNQRRKYKLWAYDPRLTRIRMEAAQSILKNKLVESDIADKTSILDSIMEDMKGPVPSSQTHFKVDLPYDYEKQQKDAAAALEKLTQKLNKGGDEDEKDAKKKDKNIEQYREFKELEGIKKSVAADDLKEWGLEEDDTEDVDEVFNEIMSEPSYKSELIVPYPTRGRSEEGRSRGRADRGKYSQYQNIQREPRGSYQQYVPKSTKSKAMKDDHSDEFNKLGKEDMLKIAREKFDRANIGFTMDHSDHLLYMQNQYGFMIKPMIETYVQGIAKERQISITRKQENMIEQLSNVMLGMGKQLDSLKSVVQIQGELTSTLYGSVQLFNESNSSTKSLQEDLTELSVNANLTPSRTVKFVELEPSIKSNTYNTVQTVKAPSLKEKGKDKVGESSRNRKKGYDSMIEYIYVVLDHLGASDVMKSDQIIESLSEIITPDLCEKYLSLTNKVDKDSALRRLVEISLEMVDSD</sequence>